<evidence type="ECO:0000313" key="3">
    <source>
        <dbReference type="EMBL" id="GAA0307714.1"/>
    </source>
</evidence>
<keyword evidence="1" id="KW-0472">Membrane</keyword>
<name>A0AAV3S8J3_9EURY</name>
<dbReference type="Pfam" id="PF25939">
    <property type="entry name" value="DUF7982"/>
    <property type="match status" value="2"/>
</dbReference>
<dbReference type="InterPro" id="IPR058288">
    <property type="entry name" value="DUF7982"/>
</dbReference>
<reference evidence="3 4" key="1">
    <citation type="journal article" date="2019" name="Int. J. Syst. Evol. Microbiol.">
        <title>The Global Catalogue of Microorganisms (GCM) 10K type strain sequencing project: providing services to taxonomists for standard genome sequencing and annotation.</title>
        <authorList>
            <consortium name="The Broad Institute Genomics Platform"/>
            <consortium name="The Broad Institute Genome Sequencing Center for Infectious Disease"/>
            <person name="Wu L."/>
            <person name="Ma J."/>
        </authorList>
    </citation>
    <scope>NUCLEOTIDE SEQUENCE [LARGE SCALE GENOMIC DNA]</scope>
    <source>
        <strain evidence="3 4">JCM 16330</strain>
    </source>
</reference>
<dbReference type="RefSeq" id="WP_211312047.1">
    <property type="nucleotide sequence ID" value="NZ_BAAABL010000067.1"/>
</dbReference>
<feature type="domain" description="DUF7982" evidence="2">
    <location>
        <begin position="103"/>
        <end position="210"/>
    </location>
</feature>
<keyword evidence="1" id="KW-0812">Transmembrane</keyword>
<evidence type="ECO:0000313" key="4">
    <source>
        <dbReference type="Proteomes" id="UP001500837"/>
    </source>
</evidence>
<comment type="caution">
    <text evidence="3">The sequence shown here is derived from an EMBL/GenBank/DDBJ whole genome shotgun (WGS) entry which is preliminary data.</text>
</comment>
<protein>
    <recommendedName>
        <fullName evidence="2">DUF7982 domain-containing protein</fullName>
    </recommendedName>
</protein>
<dbReference type="Proteomes" id="UP001500837">
    <property type="component" value="Unassembled WGS sequence"/>
</dbReference>
<feature type="transmembrane region" description="Helical" evidence="1">
    <location>
        <begin position="40"/>
        <end position="58"/>
    </location>
</feature>
<evidence type="ECO:0000256" key="1">
    <source>
        <dbReference type="SAM" id="Phobius"/>
    </source>
</evidence>
<gene>
    <name evidence="3" type="ORF">GCM10009066_21710</name>
</gene>
<evidence type="ECO:0000259" key="2">
    <source>
        <dbReference type="Pfam" id="PF25939"/>
    </source>
</evidence>
<keyword evidence="4" id="KW-1185">Reference proteome</keyword>
<dbReference type="EMBL" id="BAAABL010000067">
    <property type="protein sequence ID" value="GAA0307714.1"/>
    <property type="molecule type" value="Genomic_DNA"/>
</dbReference>
<proteinExistence type="predicted"/>
<keyword evidence="1" id="KW-1133">Transmembrane helix</keyword>
<accession>A0AAV3S8J3</accession>
<organism evidence="3 4">
    <name type="scientific">Halarchaeum salinum</name>
    <dbReference type="NCBI Taxonomy" id="489912"/>
    <lineage>
        <taxon>Archaea</taxon>
        <taxon>Methanobacteriati</taxon>
        <taxon>Methanobacteriota</taxon>
        <taxon>Stenosarchaea group</taxon>
        <taxon>Halobacteria</taxon>
        <taxon>Halobacteriales</taxon>
        <taxon>Halobacteriaceae</taxon>
    </lineage>
</organism>
<sequence length="211" mass="21833">MSGRYRRGALAALIGVCCLTVALDLPAFRPPTGGWRTDVLAIGGVAIVAGVLDIVLTAGDATPRSVPAAIQAARSADIEAHIDEDATRRYVPTTDGVRLHIEDVPLDPVGAHLLASLDRDPLDGATAPDTVTARLADVATGRFELAMDVRPVETDGVAAVVVTDAVGDPTAVDAPIASLLAVGLARAHDRPMIVDAANEGGDGVRLTYRYE</sequence>
<dbReference type="AlphaFoldDB" id="A0AAV3S8J3"/>
<feature type="domain" description="DUF7982" evidence="2">
    <location>
        <begin position="4"/>
        <end position="101"/>
    </location>
</feature>